<dbReference type="AlphaFoldDB" id="L2GV84"/>
<dbReference type="InParanoid" id="L2GV84"/>
<keyword evidence="2" id="KW-1185">Reference proteome</keyword>
<sequence>MSFDLYEYAGMSVICVLAFRSVLNVENYDYTICYSLKDTNMMRFLNAMMEGKIRCSYYRTCNHVGGAPEHDEDASGPFLHKRRKTEERFSDHSKARTNLGRNKTCTVIEMPFTRLLYEKAVITKESDDVCILSQEEIHHIFKYIYTNLDSNTWITRCICMSLQKNPNIFFSLSEYHKNCSILRKCHGSYPFHGVHDFSDALKQFRDTVNSSMQLSLTDGGKPVAYLYGNRKIGTNNTADETPLDELKVAFLFKYLDVEFEYLRQNVDRFYDKFKFNNHSSKLTIFVDGSLQLDSAIDLLIRNSGVEAKLSCICTHELSAQHHVERITCKFSGYFSREEMEAFRNFDLLKKLRSVYYVVDVVGSTLSPIKTIGMCLWSPSSRNIRAIPGDVTDLKCDGLVVCGNLLFKKQFESITWRKLIIRPKWTVTFVYGCRVLKLFDVTGRINLSGIAGLRKVLLYKRRSQLCFHESRADLSISLRIRYAKINNEVAIDHNVDEICFQGVASHKQLTIAINNATNVDISKSSGRYHFQGNVSGTLRFTLSTVFQVKTNQNFTRHFELAVCCISTSIVIIGEYDTVTLHNVDVKSYAIFTVNSSCRNLVIRKCRGTFALSISGPIDNISIEFPVESSLNFMIGGSISTNSLTLFNISERTALLSSLLDKFSFIKHLRIGRLSKEMSRPNLEEYLMLYSQTPPHDANLRHNHGNDLLAWQAGPGTPTENELATTHNEILSAVFHKLAVTKIESLEYHRLWISTRNCHFLRELPGLKNLTACVEDLTNETFACLPKSIRLLNISGSYINNGDWEIEPLSLNALKTLPNLEVFIIDDDFLKKPARLSFLPPCVEILVVMNCKLNVIDGKIGANKIRLCKLYISASFVINDDEIIEPHTIKFDSYFMSIFNYVDREYLEELFYITSKKSYQMEPSTLRIVNEWNVEYDLGIANN</sequence>
<protein>
    <submittedName>
        <fullName evidence="1">Uncharacterized protein</fullName>
    </submittedName>
</protein>
<dbReference type="Proteomes" id="UP000011081">
    <property type="component" value="Unassembled WGS sequence"/>
</dbReference>
<evidence type="ECO:0000313" key="1">
    <source>
        <dbReference type="EMBL" id="ELA47534.1"/>
    </source>
</evidence>
<dbReference type="EMBL" id="GL877416">
    <property type="protein sequence ID" value="ELA47534.1"/>
    <property type="molecule type" value="Genomic_DNA"/>
</dbReference>
<name>L2GV84_VAVCU</name>
<dbReference type="OrthoDB" id="10477868at2759"/>
<dbReference type="OMA" id="HENMERC"/>
<evidence type="ECO:0000313" key="2">
    <source>
        <dbReference type="Proteomes" id="UP000011081"/>
    </source>
</evidence>
<proteinExistence type="predicted"/>
<gene>
    <name evidence="1" type="ORF">VCUG_00965</name>
</gene>
<dbReference type="HOGENOM" id="CLU_012976_0_0_1"/>
<dbReference type="VEuPathDB" id="MicrosporidiaDB:VCUG_00965"/>
<reference evidence="2" key="1">
    <citation type="submission" date="2011-03" db="EMBL/GenBank/DDBJ databases">
        <title>The genome sequence of Vavraia culicis strain floridensis.</title>
        <authorList>
            <consortium name="The Broad Institute Genome Sequencing Platform"/>
            <person name="Cuomo C."/>
            <person name="Becnel J."/>
            <person name="Sanscrainte N."/>
            <person name="Young S.K."/>
            <person name="Zeng Q."/>
            <person name="Gargeya S."/>
            <person name="Fitzgerald M."/>
            <person name="Haas B."/>
            <person name="Abouelleil A."/>
            <person name="Alvarado L."/>
            <person name="Arachchi H.M."/>
            <person name="Berlin A."/>
            <person name="Chapman S.B."/>
            <person name="Gearin G."/>
            <person name="Goldberg J."/>
            <person name="Griggs A."/>
            <person name="Gujja S."/>
            <person name="Hansen M."/>
            <person name="Heiman D."/>
            <person name="Howarth C."/>
            <person name="Larimer J."/>
            <person name="Lui A."/>
            <person name="MacDonald P.J.P."/>
            <person name="McCowen C."/>
            <person name="Montmayeur A."/>
            <person name="Murphy C."/>
            <person name="Neiman D."/>
            <person name="Pearson M."/>
            <person name="Priest M."/>
            <person name="Roberts A."/>
            <person name="Saif S."/>
            <person name="Shea T."/>
            <person name="Sisk P."/>
            <person name="Stolte C."/>
            <person name="Sykes S."/>
            <person name="Wortman J."/>
            <person name="Nusbaum C."/>
            <person name="Birren B."/>
        </authorList>
    </citation>
    <scope>NUCLEOTIDE SEQUENCE [LARGE SCALE GENOMIC DNA]</scope>
    <source>
        <strain evidence="2">floridensis</strain>
    </source>
</reference>
<accession>L2GV84</accession>
<dbReference type="GeneID" id="19878848"/>
<organism evidence="1 2">
    <name type="scientific">Vavraia culicis (isolate floridensis)</name>
    <name type="common">Microsporidian parasite</name>
    <dbReference type="NCBI Taxonomy" id="948595"/>
    <lineage>
        <taxon>Eukaryota</taxon>
        <taxon>Fungi</taxon>
        <taxon>Fungi incertae sedis</taxon>
        <taxon>Microsporidia</taxon>
        <taxon>Pleistophoridae</taxon>
        <taxon>Vavraia</taxon>
    </lineage>
</organism>
<dbReference type="RefSeq" id="XP_008073986.1">
    <property type="nucleotide sequence ID" value="XM_008075795.1"/>
</dbReference>